<proteinExistence type="predicted"/>
<protein>
    <submittedName>
        <fullName evidence="2">Uncharacterized protein</fullName>
    </submittedName>
</protein>
<gene>
    <name evidence="2" type="ORF">LCGC14_0985870</name>
</gene>
<feature type="compositionally biased region" description="Acidic residues" evidence="1">
    <location>
        <begin position="97"/>
        <end position="109"/>
    </location>
</feature>
<reference evidence="2" key="1">
    <citation type="journal article" date="2015" name="Nature">
        <title>Complex archaea that bridge the gap between prokaryotes and eukaryotes.</title>
        <authorList>
            <person name="Spang A."/>
            <person name="Saw J.H."/>
            <person name="Jorgensen S.L."/>
            <person name="Zaremba-Niedzwiedzka K."/>
            <person name="Martijn J."/>
            <person name="Lind A.E."/>
            <person name="van Eijk R."/>
            <person name="Schleper C."/>
            <person name="Guy L."/>
            <person name="Ettema T.J."/>
        </authorList>
    </citation>
    <scope>NUCLEOTIDE SEQUENCE</scope>
</reference>
<feature type="region of interest" description="Disordered" evidence="1">
    <location>
        <begin position="124"/>
        <end position="150"/>
    </location>
</feature>
<comment type="caution">
    <text evidence="2">The sequence shown here is derived from an EMBL/GenBank/DDBJ whole genome shotgun (WGS) entry which is preliminary data.</text>
</comment>
<sequence>MEEQLELLNKLENDGIIFQEFEPAPTCIKCDHADVDLEGRHEVRYVSGIWLTTDEEGNEEHVGFEHLKLTCPTCGYSFRSLTKDIQEAYEESREAEESLGEDEGELGDISEDGVAIADLARRVAEDNSPFPQPKKPSKLTKMFFEEKKEE</sequence>
<accession>A0A0F9NTR6</accession>
<evidence type="ECO:0000313" key="2">
    <source>
        <dbReference type="EMBL" id="KKN15467.1"/>
    </source>
</evidence>
<evidence type="ECO:0000256" key="1">
    <source>
        <dbReference type="SAM" id="MobiDB-lite"/>
    </source>
</evidence>
<dbReference type="AlphaFoldDB" id="A0A0F9NTR6"/>
<name>A0A0F9NTR6_9ZZZZ</name>
<dbReference type="EMBL" id="LAZR01003710">
    <property type="protein sequence ID" value="KKN15467.1"/>
    <property type="molecule type" value="Genomic_DNA"/>
</dbReference>
<organism evidence="2">
    <name type="scientific">marine sediment metagenome</name>
    <dbReference type="NCBI Taxonomy" id="412755"/>
    <lineage>
        <taxon>unclassified sequences</taxon>
        <taxon>metagenomes</taxon>
        <taxon>ecological metagenomes</taxon>
    </lineage>
</organism>
<feature type="region of interest" description="Disordered" evidence="1">
    <location>
        <begin position="88"/>
        <end position="109"/>
    </location>
</feature>